<dbReference type="InterPro" id="IPR027417">
    <property type="entry name" value="P-loop_NTPase"/>
</dbReference>
<dbReference type="AlphaFoldDB" id="A0A939H9W7"/>
<protein>
    <submittedName>
        <fullName evidence="4">ATP-binding cassette domain-containing protein</fullName>
    </submittedName>
</protein>
<keyword evidence="5" id="KW-1185">Reference proteome</keyword>
<dbReference type="PANTHER" id="PTHR43423">
    <property type="entry name" value="ABC TRANSPORTER I FAMILY MEMBER 17"/>
    <property type="match status" value="1"/>
</dbReference>
<proteinExistence type="predicted"/>
<organism evidence="4 5">
    <name type="scientific">Proteiniclasticum aestuarii</name>
    <dbReference type="NCBI Taxonomy" id="2817862"/>
    <lineage>
        <taxon>Bacteria</taxon>
        <taxon>Bacillati</taxon>
        <taxon>Bacillota</taxon>
        <taxon>Clostridia</taxon>
        <taxon>Eubacteriales</taxon>
        <taxon>Clostridiaceae</taxon>
        <taxon>Proteiniclasticum</taxon>
    </lineage>
</organism>
<dbReference type="Pfam" id="PF00005">
    <property type="entry name" value="ABC_tran"/>
    <property type="match status" value="1"/>
</dbReference>
<evidence type="ECO:0000259" key="3">
    <source>
        <dbReference type="PROSITE" id="PS50893"/>
    </source>
</evidence>
<accession>A0A939H9W7</accession>
<reference evidence="4" key="1">
    <citation type="submission" date="2021-03" db="EMBL/GenBank/DDBJ databases">
        <title>Proteiniclasticum marinus sp. nov., isolated from tidal flat sediment.</title>
        <authorList>
            <person name="Namirimu T."/>
            <person name="Yang J.-A."/>
            <person name="Yang S.-H."/>
            <person name="Kim Y.-J."/>
            <person name="Kwon K.K."/>
        </authorList>
    </citation>
    <scope>NUCLEOTIDE SEQUENCE</scope>
    <source>
        <strain evidence="4">SCR006</strain>
    </source>
</reference>
<feature type="domain" description="ABC transporter" evidence="3">
    <location>
        <begin position="1"/>
        <end position="209"/>
    </location>
</feature>
<sequence>MDIIFAIEKPKFGGILEYPKMEISSGNTTFIQGASGAGKSTLLKLLNATLTPEEGEIYYEGKDISEMDTIELRKEVILIGQNVYLFDETIRENFRMYYAYRDLPAPDDETMKKYLKLCHADFRLEESCVRLSGGERQRIYIAICISFLPKVIMMDEPTSALDASTAGKVLGNLKAFCRENGITMIVVSHDEKLSEDYADEVITIERREN</sequence>
<evidence type="ECO:0000256" key="2">
    <source>
        <dbReference type="ARBA" id="ARBA00022840"/>
    </source>
</evidence>
<keyword evidence="2 4" id="KW-0067">ATP-binding</keyword>
<dbReference type="SMART" id="SM00382">
    <property type="entry name" value="AAA"/>
    <property type="match status" value="1"/>
</dbReference>
<evidence type="ECO:0000313" key="4">
    <source>
        <dbReference type="EMBL" id="MBO1265851.1"/>
    </source>
</evidence>
<dbReference type="CDD" id="cd03228">
    <property type="entry name" value="ABCC_MRP_Like"/>
    <property type="match status" value="1"/>
</dbReference>
<dbReference type="SUPFAM" id="SSF52540">
    <property type="entry name" value="P-loop containing nucleoside triphosphate hydrolases"/>
    <property type="match status" value="1"/>
</dbReference>
<evidence type="ECO:0000256" key="1">
    <source>
        <dbReference type="ARBA" id="ARBA00022741"/>
    </source>
</evidence>
<dbReference type="EMBL" id="JAFNJU010000010">
    <property type="protein sequence ID" value="MBO1265851.1"/>
    <property type="molecule type" value="Genomic_DNA"/>
</dbReference>
<dbReference type="GO" id="GO:0016887">
    <property type="term" value="F:ATP hydrolysis activity"/>
    <property type="evidence" value="ECO:0007669"/>
    <property type="project" value="InterPro"/>
</dbReference>
<dbReference type="RefSeq" id="WP_207600376.1">
    <property type="nucleotide sequence ID" value="NZ_JAFNJU010000010.1"/>
</dbReference>
<name>A0A939H9W7_9CLOT</name>
<dbReference type="PROSITE" id="PS50893">
    <property type="entry name" value="ABC_TRANSPORTER_2"/>
    <property type="match status" value="1"/>
</dbReference>
<dbReference type="Proteomes" id="UP000664218">
    <property type="component" value="Unassembled WGS sequence"/>
</dbReference>
<gene>
    <name evidence="4" type="ORF">J3A84_12495</name>
</gene>
<dbReference type="InterPro" id="IPR003593">
    <property type="entry name" value="AAA+_ATPase"/>
</dbReference>
<dbReference type="InterPro" id="IPR003439">
    <property type="entry name" value="ABC_transporter-like_ATP-bd"/>
</dbReference>
<evidence type="ECO:0000313" key="5">
    <source>
        <dbReference type="Proteomes" id="UP000664218"/>
    </source>
</evidence>
<dbReference type="Gene3D" id="3.40.50.300">
    <property type="entry name" value="P-loop containing nucleotide triphosphate hydrolases"/>
    <property type="match status" value="1"/>
</dbReference>
<comment type="caution">
    <text evidence="4">The sequence shown here is derived from an EMBL/GenBank/DDBJ whole genome shotgun (WGS) entry which is preliminary data.</text>
</comment>
<dbReference type="PANTHER" id="PTHR43423:SF1">
    <property type="entry name" value="ABC TRANSPORTER I FAMILY MEMBER 17"/>
    <property type="match status" value="1"/>
</dbReference>
<keyword evidence="1" id="KW-0547">Nucleotide-binding</keyword>
<dbReference type="GO" id="GO:0005524">
    <property type="term" value="F:ATP binding"/>
    <property type="evidence" value="ECO:0007669"/>
    <property type="project" value="UniProtKB-KW"/>
</dbReference>